<protein>
    <submittedName>
        <fullName evidence="2">Uncharacterized protein</fullName>
    </submittedName>
</protein>
<evidence type="ECO:0000256" key="1">
    <source>
        <dbReference type="SAM" id="Phobius"/>
    </source>
</evidence>
<keyword evidence="1" id="KW-1133">Transmembrane helix</keyword>
<evidence type="ECO:0000313" key="2">
    <source>
        <dbReference type="EMBL" id="QHT97970.1"/>
    </source>
</evidence>
<proteinExistence type="predicted"/>
<keyword evidence="1" id="KW-0472">Membrane</keyword>
<accession>A0A6C0IZG6</accession>
<name>A0A6C0IZG6_9ZZZZ</name>
<dbReference type="AlphaFoldDB" id="A0A6C0IZG6"/>
<feature type="transmembrane region" description="Helical" evidence="1">
    <location>
        <begin position="21"/>
        <end position="40"/>
    </location>
</feature>
<organism evidence="2">
    <name type="scientific">viral metagenome</name>
    <dbReference type="NCBI Taxonomy" id="1070528"/>
    <lineage>
        <taxon>unclassified sequences</taxon>
        <taxon>metagenomes</taxon>
        <taxon>organismal metagenomes</taxon>
    </lineage>
</organism>
<sequence>MKKAALEIKQILDLDDPISKILFILGLTNMVVALMTSPLNDFSIELALQQIVNLLFMLYVLSCFKNGDCNIFAFMISMLTIALLAGEISLRVFYM</sequence>
<reference evidence="2" key="1">
    <citation type="journal article" date="2020" name="Nature">
        <title>Giant virus diversity and host interactions through global metagenomics.</title>
        <authorList>
            <person name="Schulz F."/>
            <person name="Roux S."/>
            <person name="Paez-Espino D."/>
            <person name="Jungbluth S."/>
            <person name="Walsh D.A."/>
            <person name="Denef V.J."/>
            <person name="McMahon K.D."/>
            <person name="Konstantinidis K.T."/>
            <person name="Eloe-Fadrosh E.A."/>
            <person name="Kyrpides N.C."/>
            <person name="Woyke T."/>
        </authorList>
    </citation>
    <scope>NUCLEOTIDE SEQUENCE</scope>
    <source>
        <strain evidence="2">GVMAG-M-3300025626-8</strain>
    </source>
</reference>
<dbReference type="EMBL" id="MN740286">
    <property type="protein sequence ID" value="QHT97970.1"/>
    <property type="molecule type" value="Genomic_DNA"/>
</dbReference>
<feature type="transmembrane region" description="Helical" evidence="1">
    <location>
        <begin position="71"/>
        <end position="94"/>
    </location>
</feature>
<feature type="transmembrane region" description="Helical" evidence="1">
    <location>
        <begin position="46"/>
        <end position="64"/>
    </location>
</feature>
<keyword evidence="1" id="KW-0812">Transmembrane</keyword>